<keyword evidence="2" id="KW-0732">Signal</keyword>
<proteinExistence type="predicted"/>
<evidence type="ECO:0000256" key="2">
    <source>
        <dbReference type="SAM" id="SignalP"/>
    </source>
</evidence>
<comment type="caution">
    <text evidence="3">The sequence shown here is derived from an EMBL/GenBank/DDBJ whole genome shotgun (WGS) entry which is preliminary data.</text>
</comment>
<dbReference type="Proteomes" id="UP001284537">
    <property type="component" value="Unassembled WGS sequence"/>
</dbReference>
<dbReference type="PIRSF" id="PIRSF016919">
    <property type="entry name" value="HupE_UreJ"/>
    <property type="match status" value="1"/>
</dbReference>
<feature type="chain" id="PRO_5045490024" evidence="2">
    <location>
        <begin position="23"/>
        <end position="183"/>
    </location>
</feature>
<feature type="transmembrane region" description="Helical" evidence="1">
    <location>
        <begin position="117"/>
        <end position="134"/>
    </location>
</feature>
<dbReference type="InterPro" id="IPR007038">
    <property type="entry name" value="HupE_UreJ"/>
</dbReference>
<evidence type="ECO:0000313" key="3">
    <source>
        <dbReference type="EMBL" id="MDX8130167.1"/>
    </source>
</evidence>
<accession>A0ABU4UMU0</accession>
<keyword evidence="1" id="KW-0812">Transmembrane</keyword>
<feature type="transmembrane region" description="Helical" evidence="1">
    <location>
        <begin position="91"/>
        <end position="110"/>
    </location>
</feature>
<sequence length="183" mass="19655">MTQQLLRRFLVVMLASVSAVQAHPLHWAEESVGFGSGLLHPFSSSDHILTMLAVGMWICRTGSGKSFVWQVLLFLCMLLLGGGLTLIPLQIAHAETLMYASVLVLGLLLASGRKLHWVFSLLLITGVAVFHGYVHALDIWLDVEALGYTAGFALATSSLLAIGVAVNLGILMSLAKLAGRMTQ</sequence>
<name>A0ABU4UMU0_9GAMM</name>
<evidence type="ECO:0000256" key="1">
    <source>
        <dbReference type="SAM" id="Phobius"/>
    </source>
</evidence>
<keyword evidence="1" id="KW-0472">Membrane</keyword>
<dbReference type="EMBL" id="JAXARY010000033">
    <property type="protein sequence ID" value="MDX8130167.1"/>
    <property type="molecule type" value="Genomic_DNA"/>
</dbReference>
<evidence type="ECO:0000313" key="4">
    <source>
        <dbReference type="Proteomes" id="UP001284537"/>
    </source>
</evidence>
<protein>
    <submittedName>
        <fullName evidence="3">HupE/UreJ family protein</fullName>
    </submittedName>
</protein>
<organism evidence="3 4">
    <name type="scientific">Methylomonas defluvii</name>
    <dbReference type="NCBI Taxonomy" id="3045149"/>
    <lineage>
        <taxon>Bacteria</taxon>
        <taxon>Pseudomonadati</taxon>
        <taxon>Pseudomonadota</taxon>
        <taxon>Gammaproteobacteria</taxon>
        <taxon>Methylococcales</taxon>
        <taxon>Methylococcaceae</taxon>
        <taxon>Methylomonas</taxon>
    </lineage>
</organism>
<feature type="transmembrane region" description="Helical" evidence="1">
    <location>
        <begin position="146"/>
        <end position="171"/>
    </location>
</feature>
<reference evidence="3 4" key="1">
    <citation type="submission" date="2023-11" db="EMBL/GenBank/DDBJ databases">
        <authorList>
            <person name="Ouyang M.-Y."/>
        </authorList>
    </citation>
    <scope>NUCLEOTIDE SEQUENCE [LARGE SCALE GENOMIC DNA]</scope>
    <source>
        <strain evidence="3 4">OY6</strain>
    </source>
</reference>
<dbReference type="RefSeq" id="WP_319963087.1">
    <property type="nucleotide sequence ID" value="NZ_JAXARY010000033.1"/>
</dbReference>
<feature type="signal peptide" evidence="2">
    <location>
        <begin position="1"/>
        <end position="22"/>
    </location>
</feature>
<feature type="transmembrane region" description="Helical" evidence="1">
    <location>
        <begin position="66"/>
        <end position="85"/>
    </location>
</feature>
<gene>
    <name evidence="3" type="ORF">QLH52_22950</name>
</gene>
<keyword evidence="1" id="KW-1133">Transmembrane helix</keyword>
<dbReference type="Pfam" id="PF04955">
    <property type="entry name" value="HupE_UreJ"/>
    <property type="match status" value="1"/>
</dbReference>
<keyword evidence="4" id="KW-1185">Reference proteome</keyword>